<proteinExistence type="predicted"/>
<dbReference type="AlphaFoldDB" id="A0A367QXU3"/>
<protein>
    <submittedName>
        <fullName evidence="1">Uncharacterized protein</fullName>
    </submittedName>
</protein>
<evidence type="ECO:0000313" key="1">
    <source>
        <dbReference type="EMBL" id="RCJ28531.1"/>
    </source>
</evidence>
<name>A0A367QXU3_9NOSO</name>
<accession>A0A367QXU3</accession>
<sequence length="61" mass="6937">MLEQQELHQHLPVNCSSAHLSQEDVLQTTLRWVLFLALHNSGMNWGRQGMQGMQGMQGGEF</sequence>
<dbReference type="EMBL" id="LXQD01000297">
    <property type="protein sequence ID" value="RCJ28531.1"/>
    <property type="molecule type" value="Genomic_DNA"/>
</dbReference>
<comment type="caution">
    <text evidence="1">The sequence shown here is derived from an EMBL/GenBank/DDBJ whole genome shotgun (WGS) entry which is preliminary data.</text>
</comment>
<keyword evidence="2" id="KW-1185">Reference proteome</keyword>
<reference evidence="1" key="1">
    <citation type="submission" date="2016-04" db="EMBL/GenBank/DDBJ databases">
        <authorList>
            <person name="Tabuchi Yagui T.R."/>
        </authorList>
    </citation>
    <scope>NUCLEOTIDE SEQUENCE [LARGE SCALE GENOMIC DNA]</scope>
    <source>
        <strain evidence="1">NIES-26</strain>
    </source>
</reference>
<gene>
    <name evidence="1" type="ORF">A6770_23270</name>
</gene>
<evidence type="ECO:0000313" key="2">
    <source>
        <dbReference type="Proteomes" id="UP000252107"/>
    </source>
</evidence>
<organism evidence="1 2">
    <name type="scientific">Nostoc minutum NIES-26</name>
    <dbReference type="NCBI Taxonomy" id="1844469"/>
    <lineage>
        <taxon>Bacteria</taxon>
        <taxon>Bacillati</taxon>
        <taxon>Cyanobacteriota</taxon>
        <taxon>Cyanophyceae</taxon>
        <taxon>Nostocales</taxon>
        <taxon>Nostocaceae</taxon>
        <taxon>Nostoc</taxon>
    </lineage>
</organism>
<dbReference type="Proteomes" id="UP000252107">
    <property type="component" value="Unassembled WGS sequence"/>
</dbReference>